<organism evidence="5 6">
    <name type="scientific">Sinomonas flava</name>
    <dbReference type="NCBI Taxonomy" id="496857"/>
    <lineage>
        <taxon>Bacteria</taxon>
        <taxon>Bacillati</taxon>
        <taxon>Actinomycetota</taxon>
        <taxon>Actinomycetes</taxon>
        <taxon>Micrococcales</taxon>
        <taxon>Micrococcaceae</taxon>
        <taxon>Sinomonas</taxon>
    </lineage>
</organism>
<dbReference type="InterPro" id="IPR051011">
    <property type="entry name" value="Metal_resp_trans_reg"/>
</dbReference>
<evidence type="ECO:0000259" key="4">
    <source>
        <dbReference type="SMART" id="SM00418"/>
    </source>
</evidence>
<accession>A0ABN3BIB9</accession>
<evidence type="ECO:0000256" key="3">
    <source>
        <dbReference type="ARBA" id="ARBA00023163"/>
    </source>
</evidence>
<protein>
    <submittedName>
        <fullName evidence="5">DUF5937 family protein</fullName>
    </submittedName>
</protein>
<dbReference type="Pfam" id="PF12840">
    <property type="entry name" value="HTH_20"/>
    <property type="match status" value="1"/>
</dbReference>
<dbReference type="PANTHER" id="PTHR43132:SF6">
    <property type="entry name" value="HTH-TYPE TRANSCRIPTIONAL REPRESSOR CZRA"/>
    <property type="match status" value="1"/>
</dbReference>
<sequence>MRSYAGSMFITLTHEDLTRVRFEASPLWETVTSLRALQAGTPLHRPWVTEARRRITASGDPLAREHLRLLTTLVQPQGFIADSLTPTPERGDSFADALDAVAAVPGELWLRDLGYLERRKPTGTILATLEELRADIDAAVPRIVAALRWYWATAVEPYWPRLRSVLLADIDSRLDELSHYGIQEVFKTLHPSVRPTETGLEITRGCEATDLPEPGSGLILVPNAFVWPNTLVLNIAPFVPTITYAPRGVGRLWEATRETRESPISRLLGRTRAQILAQLDVPMTTTQLACALDLAAGTVNAHLKVLAESGLTEPVRAGREVFYQRGRVGEELLARA</sequence>
<keyword evidence="3" id="KW-0804">Transcription</keyword>
<dbReference type="Gene3D" id="1.10.10.10">
    <property type="entry name" value="Winged helix-like DNA-binding domain superfamily/Winged helix DNA-binding domain"/>
    <property type="match status" value="1"/>
</dbReference>
<dbReference type="SMART" id="SM00418">
    <property type="entry name" value="HTH_ARSR"/>
    <property type="match status" value="1"/>
</dbReference>
<dbReference type="InterPro" id="IPR036390">
    <property type="entry name" value="WH_DNA-bd_sf"/>
</dbReference>
<comment type="caution">
    <text evidence="5">The sequence shown here is derived from an EMBL/GenBank/DDBJ whole genome shotgun (WGS) entry which is preliminary data.</text>
</comment>
<dbReference type="EMBL" id="BAAAQW010000001">
    <property type="protein sequence ID" value="GAA2196467.1"/>
    <property type="molecule type" value="Genomic_DNA"/>
</dbReference>
<dbReference type="CDD" id="cd00090">
    <property type="entry name" value="HTH_ARSR"/>
    <property type="match status" value="1"/>
</dbReference>
<evidence type="ECO:0000313" key="5">
    <source>
        <dbReference type="EMBL" id="GAA2196467.1"/>
    </source>
</evidence>
<keyword evidence="6" id="KW-1185">Reference proteome</keyword>
<dbReference type="PANTHER" id="PTHR43132">
    <property type="entry name" value="ARSENICAL RESISTANCE OPERON REPRESSOR ARSR-RELATED"/>
    <property type="match status" value="1"/>
</dbReference>
<dbReference type="InterPro" id="IPR011991">
    <property type="entry name" value="ArsR-like_HTH"/>
</dbReference>
<evidence type="ECO:0000256" key="2">
    <source>
        <dbReference type="ARBA" id="ARBA00023125"/>
    </source>
</evidence>
<gene>
    <name evidence="5" type="ORF">GCM10009849_01680</name>
</gene>
<dbReference type="InterPro" id="IPR036388">
    <property type="entry name" value="WH-like_DNA-bd_sf"/>
</dbReference>
<evidence type="ECO:0000313" key="6">
    <source>
        <dbReference type="Proteomes" id="UP001500432"/>
    </source>
</evidence>
<dbReference type="InterPro" id="IPR001845">
    <property type="entry name" value="HTH_ArsR_DNA-bd_dom"/>
</dbReference>
<name>A0ABN3BIB9_9MICC</name>
<dbReference type="Proteomes" id="UP001500432">
    <property type="component" value="Unassembled WGS sequence"/>
</dbReference>
<reference evidence="5 6" key="1">
    <citation type="journal article" date="2019" name="Int. J. Syst. Evol. Microbiol.">
        <title>The Global Catalogue of Microorganisms (GCM) 10K type strain sequencing project: providing services to taxonomists for standard genome sequencing and annotation.</title>
        <authorList>
            <consortium name="The Broad Institute Genomics Platform"/>
            <consortium name="The Broad Institute Genome Sequencing Center for Infectious Disease"/>
            <person name="Wu L."/>
            <person name="Ma J."/>
        </authorList>
    </citation>
    <scope>NUCLEOTIDE SEQUENCE [LARGE SCALE GENOMIC DNA]</scope>
    <source>
        <strain evidence="5 6">JCM 16034</strain>
    </source>
</reference>
<dbReference type="SUPFAM" id="SSF46785">
    <property type="entry name" value="Winged helix' DNA-binding domain"/>
    <property type="match status" value="1"/>
</dbReference>
<keyword evidence="2" id="KW-0238">DNA-binding</keyword>
<proteinExistence type="predicted"/>
<evidence type="ECO:0000256" key="1">
    <source>
        <dbReference type="ARBA" id="ARBA00023015"/>
    </source>
</evidence>
<keyword evidence="1" id="KW-0805">Transcription regulation</keyword>
<feature type="domain" description="HTH arsR-type" evidence="4">
    <location>
        <begin position="266"/>
        <end position="334"/>
    </location>
</feature>